<organism evidence="3 4">
    <name type="scientific">Metarhizobium album</name>
    <dbReference type="NCBI Taxonomy" id="2182425"/>
    <lineage>
        <taxon>Bacteria</taxon>
        <taxon>Pseudomonadati</taxon>
        <taxon>Pseudomonadota</taxon>
        <taxon>Alphaproteobacteria</taxon>
        <taxon>Hyphomicrobiales</taxon>
        <taxon>Rhizobiaceae</taxon>
        <taxon>Metarhizobium</taxon>
    </lineage>
</organism>
<evidence type="ECO:0000256" key="1">
    <source>
        <dbReference type="SAM" id="SignalP"/>
    </source>
</evidence>
<dbReference type="Gene3D" id="2.160.20.10">
    <property type="entry name" value="Single-stranded right-handed beta-helix, Pectin lyase-like"/>
    <property type="match status" value="1"/>
</dbReference>
<keyword evidence="1" id="KW-0732">Signal</keyword>
<feature type="signal peptide" evidence="1">
    <location>
        <begin position="1"/>
        <end position="18"/>
    </location>
</feature>
<evidence type="ECO:0000313" key="3">
    <source>
        <dbReference type="EMBL" id="PWE53573.1"/>
    </source>
</evidence>
<dbReference type="SMART" id="SM00710">
    <property type="entry name" value="PbH1"/>
    <property type="match status" value="9"/>
</dbReference>
<reference evidence="3 4" key="1">
    <citation type="submission" date="2018-05" db="EMBL/GenBank/DDBJ databases">
        <title>The draft genome of strain NS-104.</title>
        <authorList>
            <person name="Hang P."/>
            <person name="Jiang J."/>
        </authorList>
    </citation>
    <scope>NUCLEOTIDE SEQUENCE [LARGE SCALE GENOMIC DNA]</scope>
    <source>
        <strain evidence="3 4">NS-104</strain>
    </source>
</reference>
<dbReference type="EMBL" id="QFBC01000015">
    <property type="protein sequence ID" value="PWE53573.1"/>
    <property type="molecule type" value="Genomic_DNA"/>
</dbReference>
<dbReference type="InterPro" id="IPR006626">
    <property type="entry name" value="PbH1"/>
</dbReference>
<feature type="chain" id="PRO_5015581945" evidence="1">
    <location>
        <begin position="19"/>
        <end position="442"/>
    </location>
</feature>
<dbReference type="SUPFAM" id="SSF51126">
    <property type="entry name" value="Pectin lyase-like"/>
    <property type="match status" value="1"/>
</dbReference>
<feature type="domain" description="Carbohydrate-binding/sugar hydrolysis" evidence="2">
    <location>
        <begin position="37"/>
        <end position="185"/>
    </location>
</feature>
<dbReference type="AlphaFoldDB" id="A0A2U2DJU8"/>
<dbReference type="Proteomes" id="UP000245252">
    <property type="component" value="Unassembled WGS sequence"/>
</dbReference>
<dbReference type="InterPro" id="IPR012334">
    <property type="entry name" value="Pectin_lyas_fold"/>
</dbReference>
<dbReference type="SMART" id="SM00722">
    <property type="entry name" value="CASH"/>
    <property type="match status" value="2"/>
</dbReference>
<dbReference type="InterPro" id="IPR026464">
    <property type="entry name" value="NosD_copper_fam"/>
</dbReference>
<dbReference type="InterPro" id="IPR011050">
    <property type="entry name" value="Pectin_lyase_fold/virulence"/>
</dbReference>
<proteinExistence type="predicted"/>
<dbReference type="OrthoDB" id="9767990at2"/>
<sequence>MRLSVLLIGLLLASPLAAAEHAVAPGPGSLAAAVAGALPGDVLTLTDGAYAGPVTIDRPLTIVGPRTAVVDGLGEGSVLTVTVPDVTLTGFTVTGSGRVNQDLDSGVKIVKGADRARVENLFVTGNMHGIDVHGGRNSAIIGNEIVGTDSPRMNERGNGIYVWNSPGTLLENNVIRYGRDGIFSNASADSIYRGNIMRDLRFAVHFMYTRNTEVSGNISIGNHLGFAIMFSDRARIRNNLSLGDREHGLMLNYANNADVTGNLVRGGTKKCLFIYNAHKNLIWDNRFEGCGIGIHFTAGSEKNVLTGNAFVANREQVKYVGTRNMEWSHEGRGNFWSDHPAYDLNGDGIADSFYRPNDLMDQILWSQPAASLLTGSPAVQLVRWSQRDFPATLPGGVRDSAPLMRPLSISVPSEILAYEAEAAGRWTEGNYDDTDADTLSAH</sequence>
<accession>A0A2U2DJU8</accession>
<dbReference type="InterPro" id="IPR007742">
    <property type="entry name" value="NosD_dom"/>
</dbReference>
<comment type="caution">
    <text evidence="3">The sequence shown here is derived from an EMBL/GenBank/DDBJ whole genome shotgun (WGS) entry which is preliminary data.</text>
</comment>
<name>A0A2U2DJU8_9HYPH</name>
<evidence type="ECO:0000259" key="2">
    <source>
        <dbReference type="SMART" id="SM00722"/>
    </source>
</evidence>
<dbReference type="InterPro" id="IPR022441">
    <property type="entry name" value="Para_beta_helix_rpt-2"/>
</dbReference>
<dbReference type="NCBIfam" id="TIGR03804">
    <property type="entry name" value="para_beta_helix"/>
    <property type="match status" value="1"/>
</dbReference>
<keyword evidence="4" id="KW-1185">Reference proteome</keyword>
<dbReference type="RefSeq" id="WP_109461044.1">
    <property type="nucleotide sequence ID" value="NZ_QFBC01000015.1"/>
</dbReference>
<protein>
    <submittedName>
        <fullName evidence="3">Nitrous oxide reductase family maturation protein NosD</fullName>
    </submittedName>
</protein>
<evidence type="ECO:0000313" key="4">
    <source>
        <dbReference type="Proteomes" id="UP000245252"/>
    </source>
</evidence>
<gene>
    <name evidence="3" type="ORF">DEM27_25400</name>
</gene>
<feature type="domain" description="Carbohydrate-binding/sugar hydrolysis" evidence="2">
    <location>
        <begin position="191"/>
        <end position="352"/>
    </location>
</feature>
<dbReference type="NCBIfam" id="TIGR04247">
    <property type="entry name" value="NosD_copper_fam"/>
    <property type="match status" value="1"/>
</dbReference>
<dbReference type="InterPro" id="IPR006633">
    <property type="entry name" value="Carb-bd_sugar_hydrolysis-dom"/>
</dbReference>
<dbReference type="Pfam" id="PF05048">
    <property type="entry name" value="NosD"/>
    <property type="match status" value="1"/>
</dbReference>